<sequence length="326" mass="35669">MTTATEDTASPLAQLAQLAQPRPLTVSRAFNAPKELVFQAWTSAEHVKHWFCPQGFTIPEAEVEPRVGGRFDYCMRAPDGQSHWVRGHFVEILPNARLVIDMTVVGGDGAALFNALTTVSFDNVCGGTQLDVEQHYTLLDPSAGNFTRGAEQGWAQTLDRLEVEVARMADAPPAARSVVHGMFRIERTFKATPAQVFRALTDPKAKAQWFGGGEGYQELARTMDARPGGREHLKGSWANGLVSTFDAMYFDVVPGERLVYAYEMHMGERKISVSLATFEMKPAGDGTRLVMTEQGAFLDGYDDAGSREAGSKHLLEALAKFVEPAA</sequence>
<reference evidence="4" key="2">
    <citation type="journal article" date="2022" name="Microbiol. Resour. Announc.">
        <title>Genome Sequence of Cupriavidus campinensis Strain G5, a Member of a Bacterial Consortium Capable of Polyethylene Degradation.</title>
        <authorList>
            <person name="Schneider B."/>
            <person name="Pfeiffer F."/>
            <person name="Dyall-Smith M."/>
            <person name="Kunte H.J."/>
        </authorList>
    </citation>
    <scope>NUCLEOTIDE SEQUENCE</scope>
    <source>
        <strain evidence="4">G5</strain>
    </source>
</reference>
<proteinExistence type="inferred from homology"/>
<dbReference type="AlphaFoldDB" id="A0AAE9I158"/>
<dbReference type="CDD" id="cd07814">
    <property type="entry name" value="SRPBCC_CalC_Aha1-like"/>
    <property type="match status" value="1"/>
</dbReference>
<evidence type="ECO:0000313" key="3">
    <source>
        <dbReference type="EMBL" id="TSP14320.1"/>
    </source>
</evidence>
<accession>A0AAE9I158</accession>
<dbReference type="KEGG" id="ccam:M5D45_07555"/>
<feature type="domain" description="Activator of Hsp90 ATPase homologue 1/2-like C-terminal" evidence="2">
    <location>
        <begin position="31"/>
        <end position="164"/>
    </location>
</feature>
<evidence type="ECO:0000313" key="4">
    <source>
        <dbReference type="EMBL" id="URF05642.1"/>
    </source>
</evidence>
<organism evidence="4 6">
    <name type="scientific">Cupriavidus campinensis</name>
    <dbReference type="NCBI Taxonomy" id="151783"/>
    <lineage>
        <taxon>Bacteria</taxon>
        <taxon>Pseudomonadati</taxon>
        <taxon>Pseudomonadota</taxon>
        <taxon>Betaproteobacteria</taxon>
        <taxon>Burkholderiales</taxon>
        <taxon>Burkholderiaceae</taxon>
        <taxon>Cupriavidus</taxon>
    </lineage>
</organism>
<dbReference type="Proteomes" id="UP001056132">
    <property type="component" value="Chromosome 1"/>
</dbReference>
<protein>
    <submittedName>
        <fullName evidence="3">Polyketide cyclase</fullName>
    </submittedName>
    <submittedName>
        <fullName evidence="4">SRPBCC domain-containing protein</fullName>
    </submittedName>
</protein>
<dbReference type="Proteomes" id="UP000318943">
    <property type="component" value="Unassembled WGS sequence"/>
</dbReference>
<keyword evidence="5" id="KW-1185">Reference proteome</keyword>
<feature type="domain" description="Activator of Hsp90 ATPase homologue 1/2-like C-terminal" evidence="2">
    <location>
        <begin position="190"/>
        <end position="323"/>
    </location>
</feature>
<dbReference type="SUPFAM" id="SSF55961">
    <property type="entry name" value="Bet v1-like"/>
    <property type="match status" value="2"/>
</dbReference>
<dbReference type="CDD" id="cd08900">
    <property type="entry name" value="SRPBCC_CalC_Aha1-like_7"/>
    <property type="match status" value="1"/>
</dbReference>
<gene>
    <name evidence="3" type="ORF">FGG12_01265</name>
    <name evidence="4" type="ORF">M5D45_07555</name>
</gene>
<reference evidence="4" key="3">
    <citation type="submission" date="2022-05" db="EMBL/GenBank/DDBJ databases">
        <authorList>
            <person name="Kunte H.-J."/>
        </authorList>
    </citation>
    <scope>NUCLEOTIDE SEQUENCE</scope>
    <source>
        <strain evidence="4">G5</strain>
    </source>
</reference>
<evidence type="ECO:0000313" key="6">
    <source>
        <dbReference type="Proteomes" id="UP001056132"/>
    </source>
</evidence>
<evidence type="ECO:0000256" key="1">
    <source>
        <dbReference type="ARBA" id="ARBA00006817"/>
    </source>
</evidence>
<evidence type="ECO:0000259" key="2">
    <source>
        <dbReference type="Pfam" id="PF08327"/>
    </source>
</evidence>
<dbReference type="Gene3D" id="3.30.530.20">
    <property type="match status" value="2"/>
</dbReference>
<dbReference type="EMBL" id="CP097330">
    <property type="protein sequence ID" value="URF05642.1"/>
    <property type="molecule type" value="Genomic_DNA"/>
</dbReference>
<name>A0AAE9I158_9BURK</name>
<dbReference type="EMBL" id="VCIZ01000001">
    <property type="protein sequence ID" value="TSP14320.1"/>
    <property type="molecule type" value="Genomic_DNA"/>
</dbReference>
<dbReference type="Pfam" id="PF08327">
    <property type="entry name" value="AHSA1"/>
    <property type="match status" value="2"/>
</dbReference>
<dbReference type="InterPro" id="IPR013538">
    <property type="entry name" value="ASHA1/2-like_C"/>
</dbReference>
<reference evidence="3 5" key="1">
    <citation type="submission" date="2019-05" db="EMBL/GenBank/DDBJ databases">
        <title>Whole genome sequence analysis of Cupriavidus campinensis S14E4C strain.</title>
        <authorList>
            <person name="Abbaszade G."/>
            <person name="Szabo A."/>
            <person name="Toumi M."/>
            <person name="Toth E."/>
        </authorList>
    </citation>
    <scope>NUCLEOTIDE SEQUENCE [LARGE SCALE GENOMIC DNA]</scope>
    <source>
        <strain evidence="3 5">S14E4C</strain>
    </source>
</reference>
<dbReference type="RefSeq" id="WP_144195402.1">
    <property type="nucleotide sequence ID" value="NZ_CAJPVH010000018.1"/>
</dbReference>
<evidence type="ECO:0000313" key="5">
    <source>
        <dbReference type="Proteomes" id="UP000318943"/>
    </source>
</evidence>
<dbReference type="InterPro" id="IPR023393">
    <property type="entry name" value="START-like_dom_sf"/>
</dbReference>
<comment type="similarity">
    <text evidence="1">Belongs to the AHA1 family.</text>
</comment>